<evidence type="ECO:0000256" key="10">
    <source>
        <dbReference type="SAM" id="Coils"/>
    </source>
</evidence>
<proteinExistence type="inferred from homology"/>
<comment type="similarity">
    <text evidence="2">Belongs to the DRC9 family.</text>
</comment>
<evidence type="ECO:0000256" key="4">
    <source>
        <dbReference type="ARBA" id="ARBA00022490"/>
    </source>
</evidence>
<evidence type="ECO:0000256" key="2">
    <source>
        <dbReference type="ARBA" id="ARBA00008222"/>
    </source>
</evidence>
<keyword evidence="6" id="KW-0969">Cilium</keyword>
<dbReference type="Pfam" id="PF00612">
    <property type="entry name" value="IQ"/>
    <property type="match status" value="1"/>
</dbReference>
<keyword evidence="12" id="KW-1185">Reference proteome</keyword>
<sequence length="429" mass="50312">MDVTYVVTLETGSKRNTVDCRGQRRGVTWREVRMMSQAMEGLSLLDVLRINTVLEDSLDQLSILGYIMPVSYQDRLDASNVVGCEINKILKNQKQLESKFEKLMSSRAEIRSSVPVDSEKLTELEQQLHETSGDLRRANYLFSKTAKQSPLTSDNLKKVQADRQFVTEVIAETVQDLKTSGTFQSLLKAVEGEKEQRENVHATIAREEEGRKQIKFLQKQLQDVKREKEVEIQHRNELIAHLKDQLQEMKAKTSMEGKYTKTDMDLQVYQTQKKCNYAESELEQNILRLKLKMDEEVRVHMEIENFLRRQQRELEEKLEHWMEKYDKDTEAKQQELNDLKSAQFSDQQRLQGLAKQYRDYERAVIQDRIQKQEEKQRRRQDKLELKSVVKIQAWWKGTMVRKELGSFKLPKKGKITPQKGKKAAGKKKK</sequence>
<dbReference type="InterPro" id="IPR042618">
    <property type="entry name" value="IQCG"/>
</dbReference>
<keyword evidence="4" id="KW-0963">Cytoplasm</keyword>
<keyword evidence="8" id="KW-0966">Cell projection</keyword>
<feature type="region of interest" description="Disordered" evidence="11">
    <location>
        <begin position="406"/>
        <end position="429"/>
    </location>
</feature>
<dbReference type="OrthoDB" id="10254713at2759"/>
<dbReference type="GO" id="GO:0005737">
    <property type="term" value="C:cytoplasm"/>
    <property type="evidence" value="ECO:0007669"/>
    <property type="project" value="TreeGrafter"/>
</dbReference>
<gene>
    <name evidence="13" type="primary">IQCG</name>
</gene>
<evidence type="ECO:0000313" key="12">
    <source>
        <dbReference type="Proteomes" id="UP000515156"/>
    </source>
</evidence>
<evidence type="ECO:0000256" key="9">
    <source>
        <dbReference type="ARBA" id="ARBA00032183"/>
    </source>
</evidence>
<dbReference type="InParanoid" id="A0A6P7Z529"/>
<evidence type="ECO:0000256" key="5">
    <source>
        <dbReference type="ARBA" id="ARBA00022846"/>
    </source>
</evidence>
<evidence type="ECO:0000313" key="13">
    <source>
        <dbReference type="RefSeq" id="XP_030071731.1"/>
    </source>
</evidence>
<evidence type="ECO:0000256" key="8">
    <source>
        <dbReference type="ARBA" id="ARBA00023273"/>
    </source>
</evidence>
<keyword evidence="7" id="KW-0206">Cytoskeleton</keyword>
<feature type="compositionally biased region" description="Basic residues" evidence="11">
    <location>
        <begin position="409"/>
        <end position="429"/>
    </location>
</feature>
<keyword evidence="10" id="KW-0175">Coiled coil</keyword>
<dbReference type="PROSITE" id="PS50096">
    <property type="entry name" value="IQ"/>
    <property type="match status" value="1"/>
</dbReference>
<dbReference type="GO" id="GO:0036126">
    <property type="term" value="C:sperm flagellum"/>
    <property type="evidence" value="ECO:0007669"/>
    <property type="project" value="TreeGrafter"/>
</dbReference>
<evidence type="ECO:0000256" key="1">
    <source>
        <dbReference type="ARBA" id="ARBA00004611"/>
    </source>
</evidence>
<dbReference type="GO" id="GO:0007288">
    <property type="term" value="P:sperm axoneme assembly"/>
    <property type="evidence" value="ECO:0007669"/>
    <property type="project" value="TreeGrafter"/>
</dbReference>
<name>A0A6P7Z529_9AMPH</name>
<dbReference type="InterPro" id="IPR000048">
    <property type="entry name" value="IQ_motif_EF-hand-BS"/>
</dbReference>
<feature type="coiled-coil region" evidence="10">
    <location>
        <begin position="207"/>
        <end position="252"/>
    </location>
</feature>
<dbReference type="FunCoup" id="A0A6P7Z529">
    <property type="interactions" value="133"/>
</dbReference>
<organism evidence="12 13">
    <name type="scientific">Microcaecilia unicolor</name>
    <dbReference type="NCBI Taxonomy" id="1415580"/>
    <lineage>
        <taxon>Eukaryota</taxon>
        <taxon>Metazoa</taxon>
        <taxon>Chordata</taxon>
        <taxon>Craniata</taxon>
        <taxon>Vertebrata</taxon>
        <taxon>Euteleostomi</taxon>
        <taxon>Amphibia</taxon>
        <taxon>Gymnophiona</taxon>
        <taxon>Siphonopidae</taxon>
        <taxon>Microcaecilia</taxon>
    </lineage>
</organism>
<dbReference type="KEGG" id="muo:115478494"/>
<evidence type="ECO:0000256" key="7">
    <source>
        <dbReference type="ARBA" id="ARBA00023212"/>
    </source>
</evidence>
<comment type="subcellular location">
    <subcellularLocation>
        <location evidence="1">Cytoplasm</location>
        <location evidence="1">Cytoskeleton</location>
        <location evidence="1">Flagellum axoneme</location>
    </subcellularLocation>
</comment>
<dbReference type="CDD" id="cd23766">
    <property type="entry name" value="IQCG"/>
    <property type="match status" value="1"/>
</dbReference>
<dbReference type="PANTHER" id="PTHR14871">
    <property type="entry name" value="DYNEIN REGULATORY COMPLEX PROTEIN 9"/>
    <property type="match status" value="1"/>
</dbReference>
<dbReference type="AlphaFoldDB" id="A0A6P7Z529"/>
<evidence type="ECO:0000256" key="11">
    <source>
        <dbReference type="SAM" id="MobiDB-lite"/>
    </source>
</evidence>
<protein>
    <recommendedName>
        <fullName evidence="3">Dynein regulatory complex protein 9</fullName>
    </recommendedName>
    <alternativeName>
        <fullName evidence="9">IQ domain-containing protein G</fullName>
    </alternativeName>
</protein>
<dbReference type="GeneID" id="115478494"/>
<keyword evidence="5" id="KW-0282">Flagellum</keyword>
<dbReference type="CTD" id="69707"/>
<dbReference type="RefSeq" id="XP_030071731.1">
    <property type="nucleotide sequence ID" value="XM_030215871.1"/>
</dbReference>
<evidence type="ECO:0000256" key="6">
    <source>
        <dbReference type="ARBA" id="ARBA00023069"/>
    </source>
</evidence>
<dbReference type="PANTHER" id="PTHR14871:SF1">
    <property type="entry name" value="DYNEIN REGULATORY COMPLEX PROTEIN 9"/>
    <property type="match status" value="1"/>
</dbReference>
<evidence type="ECO:0000256" key="3">
    <source>
        <dbReference type="ARBA" id="ARBA00013738"/>
    </source>
</evidence>
<accession>A0A6P7Z529</accession>
<dbReference type="Proteomes" id="UP000515156">
    <property type="component" value="Chromosome 10"/>
</dbReference>
<reference evidence="13" key="1">
    <citation type="submission" date="2025-08" db="UniProtKB">
        <authorList>
            <consortium name="RefSeq"/>
        </authorList>
    </citation>
    <scope>IDENTIFICATION</scope>
</reference>
<feature type="coiled-coil region" evidence="10">
    <location>
        <begin position="304"/>
        <end position="342"/>
    </location>
</feature>